<feature type="domain" description="4Fe-4S ferredoxin-type" evidence="6">
    <location>
        <begin position="189"/>
        <end position="220"/>
    </location>
</feature>
<comment type="cofactor">
    <cofactor evidence="1">
        <name>FAD</name>
        <dbReference type="ChEBI" id="CHEBI:57692"/>
    </cofactor>
</comment>
<organism evidence="7 8">
    <name type="scientific">Nonomuraea endophytica</name>
    <dbReference type="NCBI Taxonomy" id="714136"/>
    <lineage>
        <taxon>Bacteria</taxon>
        <taxon>Bacillati</taxon>
        <taxon>Actinomycetota</taxon>
        <taxon>Actinomycetes</taxon>
        <taxon>Streptosporangiales</taxon>
        <taxon>Streptosporangiaceae</taxon>
        <taxon>Nonomuraea</taxon>
    </lineage>
</organism>
<dbReference type="InterPro" id="IPR007867">
    <property type="entry name" value="GMC_OxRtase_C"/>
</dbReference>
<comment type="similarity">
    <text evidence="2">Belongs to the GMC oxidoreductase family.</text>
</comment>
<dbReference type="Pfam" id="PF05199">
    <property type="entry name" value="GMC_oxred_C"/>
    <property type="match status" value="1"/>
</dbReference>
<protein>
    <submittedName>
        <fullName evidence="7">Paromamine 6'-oxidase/6'''-hydroxyneomycin C oxidase/2'-deamino-2'-hydroxyparomamine 6'-oxidase</fullName>
        <ecNumber evidence="7">1.1.3.-</ecNumber>
        <ecNumber evidence="7">1.1.3.43</ecNumber>
        <ecNumber evidence="7">1.1.3.44</ecNumber>
    </submittedName>
</protein>
<name>A0A7W8A089_9ACTN</name>
<dbReference type="InterPro" id="IPR051473">
    <property type="entry name" value="P2Ox-like"/>
</dbReference>
<dbReference type="Pfam" id="PF00732">
    <property type="entry name" value="GMC_oxred_N"/>
    <property type="match status" value="1"/>
</dbReference>
<dbReference type="EMBL" id="JACHIN010000002">
    <property type="protein sequence ID" value="MBB5076461.1"/>
    <property type="molecule type" value="Genomic_DNA"/>
</dbReference>
<dbReference type="PANTHER" id="PTHR42784:SF1">
    <property type="entry name" value="PYRANOSE 2-OXIDASE"/>
    <property type="match status" value="1"/>
</dbReference>
<dbReference type="InterPro" id="IPR000172">
    <property type="entry name" value="GMC_OxRdtase_N"/>
</dbReference>
<evidence type="ECO:0000313" key="8">
    <source>
        <dbReference type="Proteomes" id="UP000568380"/>
    </source>
</evidence>
<evidence type="ECO:0000259" key="6">
    <source>
        <dbReference type="PROSITE" id="PS51379"/>
    </source>
</evidence>
<keyword evidence="8" id="KW-1185">Reference proteome</keyword>
<dbReference type="GO" id="GO:0016614">
    <property type="term" value="F:oxidoreductase activity, acting on CH-OH group of donors"/>
    <property type="evidence" value="ECO:0007669"/>
    <property type="project" value="InterPro"/>
</dbReference>
<dbReference type="InterPro" id="IPR036188">
    <property type="entry name" value="FAD/NAD-bd_sf"/>
</dbReference>
<reference evidence="7 8" key="1">
    <citation type="submission" date="2020-08" db="EMBL/GenBank/DDBJ databases">
        <title>Genomic Encyclopedia of Type Strains, Phase IV (KMG-IV): sequencing the most valuable type-strain genomes for metagenomic binning, comparative biology and taxonomic classification.</title>
        <authorList>
            <person name="Goeker M."/>
        </authorList>
    </citation>
    <scope>NUCLEOTIDE SEQUENCE [LARGE SCALE GENOMIC DNA]</scope>
    <source>
        <strain evidence="7 8">DSM 45385</strain>
    </source>
</reference>
<dbReference type="SUPFAM" id="SSF51905">
    <property type="entry name" value="FAD/NAD(P)-binding domain"/>
    <property type="match status" value="1"/>
</dbReference>
<dbReference type="Pfam" id="PF13450">
    <property type="entry name" value="NAD_binding_8"/>
    <property type="match status" value="1"/>
</dbReference>
<keyword evidence="4" id="KW-0274">FAD</keyword>
<dbReference type="GO" id="GO:0050660">
    <property type="term" value="F:flavin adenine dinucleotide binding"/>
    <property type="evidence" value="ECO:0007669"/>
    <property type="project" value="InterPro"/>
</dbReference>
<evidence type="ECO:0000256" key="5">
    <source>
        <dbReference type="ARBA" id="ARBA00023002"/>
    </source>
</evidence>
<keyword evidence="3" id="KW-0285">Flavoprotein</keyword>
<dbReference type="InterPro" id="IPR017896">
    <property type="entry name" value="4Fe4S_Fe-S-bd"/>
</dbReference>
<evidence type="ECO:0000313" key="7">
    <source>
        <dbReference type="EMBL" id="MBB5076461.1"/>
    </source>
</evidence>
<dbReference type="Gene3D" id="3.50.50.60">
    <property type="entry name" value="FAD/NAD(P)-binding domain"/>
    <property type="match status" value="2"/>
</dbReference>
<keyword evidence="5 7" id="KW-0560">Oxidoreductase</keyword>
<dbReference type="AlphaFoldDB" id="A0A7W8A089"/>
<dbReference type="PROSITE" id="PS51379">
    <property type="entry name" value="4FE4S_FER_2"/>
    <property type="match status" value="1"/>
</dbReference>
<dbReference type="Proteomes" id="UP000568380">
    <property type="component" value="Unassembled WGS sequence"/>
</dbReference>
<sequence length="514" mass="54618">MSAVLDASAVYRSADVCVIGSGPGGAVTAHLLARRGLRVLLLEAGDRVGPGATLEALEPGWEPALARLGRGRPALVGRPWSAKALGGGMGLFAGIGFRLRHVDFDAREHVADDALDPRWPIAYADLREHYDEMERLLGVARTHGADPLEPDGAPASLPPHAYSPPGRLLAGAGRHLGLRPFPTPLLINSTEYAGRPACHGCGPCNEHACPTGAKADVVSTLLDPAVEENSLVVATGGRALRVHASACDRVSSVEWLDQRAKVRHTTRARCVVLAANAVQSSALLLRSPSRWSPAGLGNRHDVVGRGLCFKVSGYAAGTVATRSAQSSGGPFSTVSFSDHYLDDACPKGLGGIMYEASPAERAPRDGKLPLRVHYLAADQPMWRNRVRLSNKKNGLGTPQLMMEYTTHPLDAARLRYLAEKAKKLLAQAGAADITLEESGYERGSRHLHGGCRAGDDPRTSVVDADGRIHDQDNVYVVDGGFFPYPGGVNPTFTILANASRIARRIARDLATATI</sequence>
<evidence type="ECO:0000256" key="4">
    <source>
        <dbReference type="ARBA" id="ARBA00022827"/>
    </source>
</evidence>
<accession>A0A7W8A089</accession>
<gene>
    <name evidence="7" type="ORF">HNR40_001925</name>
</gene>
<evidence type="ECO:0000256" key="1">
    <source>
        <dbReference type="ARBA" id="ARBA00001974"/>
    </source>
</evidence>
<proteinExistence type="inferred from homology"/>
<dbReference type="EC" id="1.1.3.44" evidence="7"/>
<dbReference type="EC" id="1.1.3.-" evidence="7"/>
<evidence type="ECO:0000256" key="2">
    <source>
        <dbReference type="ARBA" id="ARBA00010790"/>
    </source>
</evidence>
<comment type="caution">
    <text evidence="7">The sequence shown here is derived from an EMBL/GenBank/DDBJ whole genome shotgun (WGS) entry which is preliminary data.</text>
</comment>
<evidence type="ECO:0000256" key="3">
    <source>
        <dbReference type="ARBA" id="ARBA00022630"/>
    </source>
</evidence>
<dbReference type="RefSeq" id="WP_184959902.1">
    <property type="nucleotide sequence ID" value="NZ_JACHIN010000002.1"/>
</dbReference>
<dbReference type="PANTHER" id="PTHR42784">
    <property type="entry name" value="PYRANOSE 2-OXIDASE"/>
    <property type="match status" value="1"/>
</dbReference>
<dbReference type="EC" id="1.1.3.43" evidence="7"/>